<reference evidence="1" key="1">
    <citation type="journal article" date="2014" name="Front. Microbiol.">
        <title>High frequency of phylogenetically diverse reductive dehalogenase-homologous genes in deep subseafloor sedimentary metagenomes.</title>
        <authorList>
            <person name="Kawai M."/>
            <person name="Futagami T."/>
            <person name="Toyoda A."/>
            <person name="Takaki Y."/>
            <person name="Nishi S."/>
            <person name="Hori S."/>
            <person name="Arai W."/>
            <person name="Tsubouchi T."/>
            <person name="Morono Y."/>
            <person name="Uchiyama I."/>
            <person name="Ito T."/>
            <person name="Fujiyama A."/>
            <person name="Inagaki F."/>
            <person name="Takami H."/>
        </authorList>
    </citation>
    <scope>NUCLEOTIDE SEQUENCE</scope>
    <source>
        <strain evidence="1">Expedition CK06-06</strain>
    </source>
</reference>
<accession>X1EU12</accession>
<comment type="caution">
    <text evidence="1">The sequence shown here is derived from an EMBL/GenBank/DDBJ whole genome shotgun (WGS) entry which is preliminary data.</text>
</comment>
<proteinExistence type="predicted"/>
<name>X1EU12_9ZZZZ</name>
<dbReference type="EMBL" id="BARU01006787">
    <property type="protein sequence ID" value="GAH36881.1"/>
    <property type="molecule type" value="Genomic_DNA"/>
</dbReference>
<protein>
    <submittedName>
        <fullName evidence="1">Uncharacterized protein</fullName>
    </submittedName>
</protein>
<evidence type="ECO:0000313" key="1">
    <source>
        <dbReference type="EMBL" id="GAH36881.1"/>
    </source>
</evidence>
<organism evidence="1">
    <name type="scientific">marine sediment metagenome</name>
    <dbReference type="NCBI Taxonomy" id="412755"/>
    <lineage>
        <taxon>unclassified sequences</taxon>
        <taxon>metagenomes</taxon>
        <taxon>ecological metagenomes</taxon>
    </lineage>
</organism>
<dbReference type="AlphaFoldDB" id="X1EU12"/>
<sequence>MILLIEPDQKIKKKLCDLISRERIIGVDSYIQILEMLCKFKNRFDLIIANIHPLNDALSQQTLFKLCDKLDIEIPPILGIYRQGDEQIVEEFENNNGQCKLIKYSEENEGFPETYIQAIKELYPVLIADIDKAKEIWLKKEKTEESIDPRKWLKEEGFIKVVESDNIESSNGNTGELITSIEEMLVDETAEKTENVDELVDYKKLYFELKKKHEELLKHVTDLTEQI</sequence>
<gene>
    <name evidence="1" type="ORF">S03H2_13366</name>
</gene>